<evidence type="ECO:0000256" key="1">
    <source>
        <dbReference type="ARBA" id="ARBA00022649"/>
    </source>
</evidence>
<dbReference type="Proteomes" id="UP000016887">
    <property type="component" value="Chromosome"/>
</dbReference>
<dbReference type="Pfam" id="PF07362">
    <property type="entry name" value="CcdA"/>
    <property type="match status" value="1"/>
</dbReference>
<protein>
    <recommendedName>
        <fullName evidence="4">Ribbon-helix-helix protein CopG domain-containing protein</fullName>
    </recommendedName>
</protein>
<keyword evidence="3" id="KW-1185">Reference proteome</keyword>
<reference evidence="2 3" key="1">
    <citation type="journal article" date="2013" name="Appl. Environ. Microbiol.">
        <title>Variation of the Virus-Related Elements within Syntenic Genomes of the Hyperthermophilic Archaeon Aeropyrum.</title>
        <authorList>
            <person name="Daifuku T."/>
            <person name="Yoshida T."/>
            <person name="Kitamura T."/>
            <person name="Kawaichi S."/>
            <person name="Inoue T."/>
            <person name="Nomura K."/>
            <person name="Yoshida Y."/>
            <person name="Kuno S."/>
            <person name="Sako Y."/>
        </authorList>
    </citation>
    <scope>NUCLEOTIDE SEQUENCE [LARGE SCALE GENOMIC DNA]</scope>
    <source>
        <strain evidence="2 3">SY1</strain>
    </source>
</reference>
<keyword evidence="1" id="KW-1277">Toxin-antitoxin system</keyword>
<sequence length="76" mass="9182">MGRYVTVSAKVRRELLEEAKRLNINVSELIRRTLEEEVRRRKLVELERRLKRKGNILAKIDVDEVVRLIREDREAR</sequence>
<name>U3TC56_9CREN</name>
<evidence type="ECO:0000313" key="3">
    <source>
        <dbReference type="Proteomes" id="UP000016887"/>
    </source>
</evidence>
<dbReference type="GeneID" id="17110830"/>
<dbReference type="KEGG" id="acj:ACAM_1643"/>
<dbReference type="RefSeq" id="WP_022542378.1">
    <property type="nucleotide sequence ID" value="NC_022521.1"/>
</dbReference>
<dbReference type="InterPro" id="IPR009956">
    <property type="entry name" value="Post-segregation_anti-tox_CcdA"/>
</dbReference>
<evidence type="ECO:0000313" key="2">
    <source>
        <dbReference type="EMBL" id="BAN91112.1"/>
    </source>
</evidence>
<dbReference type="EMBL" id="AP012489">
    <property type="protein sequence ID" value="BAN91112.1"/>
    <property type="molecule type" value="Genomic_DNA"/>
</dbReference>
<proteinExistence type="predicted"/>
<gene>
    <name evidence="2" type="ORF">ACAM_1643</name>
</gene>
<dbReference type="AlphaFoldDB" id="U3TC56"/>
<dbReference type="eggNOG" id="arCOG02218">
    <property type="taxonomic scope" value="Archaea"/>
</dbReference>
<evidence type="ECO:0008006" key="4">
    <source>
        <dbReference type="Google" id="ProtNLM"/>
    </source>
</evidence>
<organism evidence="2 3">
    <name type="scientific">Aeropyrum camini SY1 = JCM 12091</name>
    <dbReference type="NCBI Taxonomy" id="1198449"/>
    <lineage>
        <taxon>Archaea</taxon>
        <taxon>Thermoproteota</taxon>
        <taxon>Thermoprotei</taxon>
        <taxon>Desulfurococcales</taxon>
        <taxon>Desulfurococcaceae</taxon>
        <taxon>Aeropyrum</taxon>
    </lineage>
</organism>
<accession>U3TC56</accession>